<dbReference type="InterPro" id="IPR004254">
    <property type="entry name" value="AdipoR/HlyIII-related"/>
</dbReference>
<evidence type="ECO:0000313" key="7">
    <source>
        <dbReference type="EMBL" id="KAL0358419.1"/>
    </source>
</evidence>
<dbReference type="PANTHER" id="PTHR20855">
    <property type="entry name" value="ADIPOR/PROGESTIN RECEPTOR-RELATED"/>
    <property type="match status" value="1"/>
</dbReference>
<keyword evidence="3 6" id="KW-1133">Transmembrane helix</keyword>
<sequence>MTTYSTIRVNWAAKVALAASFNATMRPLTSGPNVAHVPQVADFITMFSGQLPSSAEGNVSSKFSLGTVKLMDLWQKSSPETGINAEKRPPQTGHFMCSLRLHVLSPLKQHVPSLLLPLPSLKRIPTPAGLRRDHSHDNHLLLPSNILHLPVHPTLADCLSHWYHNHRNMHCRHIALSSPHVWEIPFIPCFAFVCMAVGLIPAVHALVANWNDPYRNITLAYESAMALFYLIGTLFYVSRVPERWKPGWFDLVGQSHQFFHVFVVLGALAHYGAAQIFLRCRSRMGCNN</sequence>
<evidence type="ECO:0000256" key="3">
    <source>
        <dbReference type="ARBA" id="ARBA00022989"/>
    </source>
</evidence>
<evidence type="ECO:0000256" key="4">
    <source>
        <dbReference type="ARBA" id="ARBA00023136"/>
    </source>
</evidence>
<reference evidence="7" key="1">
    <citation type="submission" date="2020-06" db="EMBL/GenBank/DDBJ databases">
        <authorList>
            <person name="Li T."/>
            <person name="Hu X."/>
            <person name="Zhang T."/>
            <person name="Song X."/>
            <person name="Zhang H."/>
            <person name="Dai N."/>
            <person name="Sheng W."/>
            <person name="Hou X."/>
            <person name="Wei L."/>
        </authorList>
    </citation>
    <scope>NUCLEOTIDE SEQUENCE</scope>
    <source>
        <strain evidence="7">G01</strain>
        <tissue evidence="7">Leaf</tissue>
    </source>
</reference>
<evidence type="ECO:0000256" key="2">
    <source>
        <dbReference type="ARBA" id="ARBA00022692"/>
    </source>
</evidence>
<dbReference type="AlphaFoldDB" id="A0AAW2PTS1"/>
<keyword evidence="5" id="KW-0862">Zinc</keyword>
<evidence type="ECO:0000256" key="5">
    <source>
        <dbReference type="PIRSR" id="PIRSR604254-1"/>
    </source>
</evidence>
<evidence type="ECO:0000256" key="1">
    <source>
        <dbReference type="ARBA" id="ARBA00004141"/>
    </source>
</evidence>
<comment type="caution">
    <text evidence="7">The sequence shown here is derived from an EMBL/GenBank/DDBJ whole genome shotgun (WGS) entry which is preliminary data.</text>
</comment>
<keyword evidence="2 6" id="KW-0812">Transmembrane</keyword>
<dbReference type="GO" id="GO:0038023">
    <property type="term" value="F:signaling receptor activity"/>
    <property type="evidence" value="ECO:0007669"/>
    <property type="project" value="TreeGrafter"/>
</dbReference>
<name>A0AAW2PTS1_9LAMI</name>
<accession>A0AAW2PTS1</accession>
<feature type="binding site" evidence="5">
    <location>
        <position position="260"/>
    </location>
    <ligand>
        <name>Zn(2+)</name>
        <dbReference type="ChEBI" id="CHEBI:29105"/>
    </ligand>
</feature>
<dbReference type="GO" id="GO:0046872">
    <property type="term" value="F:metal ion binding"/>
    <property type="evidence" value="ECO:0007669"/>
    <property type="project" value="UniProtKB-KW"/>
</dbReference>
<feature type="transmembrane region" description="Helical" evidence="6">
    <location>
        <begin position="185"/>
        <end position="207"/>
    </location>
</feature>
<dbReference type="EMBL" id="JACGWK010000004">
    <property type="protein sequence ID" value="KAL0358419.1"/>
    <property type="molecule type" value="Genomic_DNA"/>
</dbReference>
<dbReference type="PANTHER" id="PTHR20855:SF115">
    <property type="entry name" value="HEPTAHELICAL TRANSMEMBRANE PROTEIN 1"/>
    <property type="match status" value="1"/>
</dbReference>
<gene>
    <name evidence="7" type="ORF">Sangu_0691300</name>
</gene>
<feature type="transmembrane region" description="Helical" evidence="6">
    <location>
        <begin position="219"/>
        <end position="238"/>
    </location>
</feature>
<dbReference type="GO" id="GO:0009725">
    <property type="term" value="P:response to hormone"/>
    <property type="evidence" value="ECO:0007669"/>
    <property type="project" value="TreeGrafter"/>
</dbReference>
<proteinExistence type="predicted"/>
<dbReference type="GO" id="GO:0009744">
    <property type="term" value="P:response to sucrose"/>
    <property type="evidence" value="ECO:0007669"/>
    <property type="project" value="UniProtKB-ARBA"/>
</dbReference>
<organism evidence="7">
    <name type="scientific">Sesamum angustifolium</name>
    <dbReference type="NCBI Taxonomy" id="2727405"/>
    <lineage>
        <taxon>Eukaryota</taxon>
        <taxon>Viridiplantae</taxon>
        <taxon>Streptophyta</taxon>
        <taxon>Embryophyta</taxon>
        <taxon>Tracheophyta</taxon>
        <taxon>Spermatophyta</taxon>
        <taxon>Magnoliopsida</taxon>
        <taxon>eudicotyledons</taxon>
        <taxon>Gunneridae</taxon>
        <taxon>Pentapetalae</taxon>
        <taxon>asterids</taxon>
        <taxon>lamiids</taxon>
        <taxon>Lamiales</taxon>
        <taxon>Pedaliaceae</taxon>
        <taxon>Sesamum</taxon>
    </lineage>
</organism>
<feature type="transmembrane region" description="Helical" evidence="6">
    <location>
        <begin position="258"/>
        <end position="278"/>
    </location>
</feature>
<feature type="binding site" evidence="5">
    <location>
        <position position="256"/>
    </location>
    <ligand>
        <name>Zn(2+)</name>
        <dbReference type="ChEBI" id="CHEBI:29105"/>
    </ligand>
</feature>
<evidence type="ECO:0000256" key="6">
    <source>
        <dbReference type="SAM" id="Phobius"/>
    </source>
</evidence>
<dbReference type="GO" id="GO:0016020">
    <property type="term" value="C:membrane"/>
    <property type="evidence" value="ECO:0007669"/>
    <property type="project" value="UniProtKB-SubCell"/>
</dbReference>
<keyword evidence="5" id="KW-0479">Metal-binding</keyword>
<dbReference type="Pfam" id="PF03006">
    <property type="entry name" value="HlyIII"/>
    <property type="match status" value="1"/>
</dbReference>
<reference evidence="7" key="2">
    <citation type="journal article" date="2024" name="Plant">
        <title>Genomic evolution and insights into agronomic trait innovations of Sesamum species.</title>
        <authorList>
            <person name="Miao H."/>
            <person name="Wang L."/>
            <person name="Qu L."/>
            <person name="Liu H."/>
            <person name="Sun Y."/>
            <person name="Le M."/>
            <person name="Wang Q."/>
            <person name="Wei S."/>
            <person name="Zheng Y."/>
            <person name="Lin W."/>
            <person name="Duan Y."/>
            <person name="Cao H."/>
            <person name="Xiong S."/>
            <person name="Wang X."/>
            <person name="Wei L."/>
            <person name="Li C."/>
            <person name="Ma Q."/>
            <person name="Ju M."/>
            <person name="Zhao R."/>
            <person name="Li G."/>
            <person name="Mu C."/>
            <person name="Tian Q."/>
            <person name="Mei H."/>
            <person name="Zhang T."/>
            <person name="Gao T."/>
            <person name="Zhang H."/>
        </authorList>
    </citation>
    <scope>NUCLEOTIDE SEQUENCE</scope>
    <source>
        <tissue evidence="7">Leaf</tissue>
    </source>
</reference>
<comment type="subcellular location">
    <subcellularLocation>
        <location evidence="1">Membrane</location>
        <topology evidence="1">Multi-pass membrane protein</topology>
    </subcellularLocation>
</comment>
<protein>
    <submittedName>
        <fullName evidence="7">Heptahelical transmembrane protein 1</fullName>
    </submittedName>
</protein>
<keyword evidence="4 6" id="KW-0472">Membrane</keyword>